<feature type="transmembrane region" description="Helical" evidence="1">
    <location>
        <begin position="51"/>
        <end position="74"/>
    </location>
</feature>
<sequence length="174" mass="20997">MPDENHVNATFYHYKLIKKIPVSRLLVRLYLLLPYIALISFMIVISWTSCFYFVLAAPVMLWIHYVISRSVLLLSGTPFRKRWKFSLRLPWLGYITDQHISYRLFRRVYIYITGFGLLLLAVIMFWSPVPFTLSLLFWHLWFLLPQYYAFLRLLKLRKDGMIKLNAQDISYYQQ</sequence>
<reference evidence="2 3" key="1">
    <citation type="submission" date="2016-11" db="EMBL/GenBank/DDBJ databases">
        <title>Paenibacillus species isolates.</title>
        <authorList>
            <person name="Beno S.M."/>
        </authorList>
    </citation>
    <scope>NUCLEOTIDE SEQUENCE [LARGE SCALE GENOMIC DNA]</scope>
    <source>
        <strain evidence="2 3">FSL R5-0378</strain>
    </source>
</reference>
<accession>A0A1R1E267</accession>
<protein>
    <submittedName>
        <fullName evidence="2">Uncharacterized protein</fullName>
    </submittedName>
</protein>
<dbReference type="Proteomes" id="UP000187172">
    <property type="component" value="Unassembled WGS sequence"/>
</dbReference>
<proteinExistence type="predicted"/>
<dbReference type="STRING" id="297318.BK138_33005"/>
<comment type="caution">
    <text evidence="2">The sequence shown here is derived from an EMBL/GenBank/DDBJ whole genome shotgun (WGS) entry which is preliminary data.</text>
</comment>
<name>A0A1R1E267_9BACL</name>
<gene>
    <name evidence="2" type="ORF">BK138_33005</name>
</gene>
<dbReference type="EMBL" id="MRTP01000021">
    <property type="protein sequence ID" value="OMF45920.1"/>
    <property type="molecule type" value="Genomic_DNA"/>
</dbReference>
<evidence type="ECO:0000313" key="3">
    <source>
        <dbReference type="Proteomes" id="UP000187172"/>
    </source>
</evidence>
<dbReference type="RefSeq" id="WP_076176640.1">
    <property type="nucleotide sequence ID" value="NZ_MRTP01000021.1"/>
</dbReference>
<organism evidence="2 3">
    <name type="scientific">Paenibacillus rhizosphaerae</name>
    <dbReference type="NCBI Taxonomy" id="297318"/>
    <lineage>
        <taxon>Bacteria</taxon>
        <taxon>Bacillati</taxon>
        <taxon>Bacillota</taxon>
        <taxon>Bacilli</taxon>
        <taxon>Bacillales</taxon>
        <taxon>Paenibacillaceae</taxon>
        <taxon>Paenibacillus</taxon>
    </lineage>
</organism>
<evidence type="ECO:0000256" key="1">
    <source>
        <dbReference type="SAM" id="Phobius"/>
    </source>
</evidence>
<feature type="transmembrane region" description="Helical" evidence="1">
    <location>
        <begin position="25"/>
        <end position="45"/>
    </location>
</feature>
<keyword evidence="1" id="KW-1133">Transmembrane helix</keyword>
<dbReference type="AlphaFoldDB" id="A0A1R1E267"/>
<keyword evidence="3" id="KW-1185">Reference proteome</keyword>
<feature type="transmembrane region" description="Helical" evidence="1">
    <location>
        <begin position="108"/>
        <end position="129"/>
    </location>
</feature>
<feature type="transmembrane region" description="Helical" evidence="1">
    <location>
        <begin position="135"/>
        <end position="154"/>
    </location>
</feature>
<keyword evidence="1" id="KW-0472">Membrane</keyword>
<keyword evidence="1" id="KW-0812">Transmembrane</keyword>
<evidence type="ECO:0000313" key="2">
    <source>
        <dbReference type="EMBL" id="OMF45920.1"/>
    </source>
</evidence>